<evidence type="ECO:0000313" key="2">
    <source>
        <dbReference type="EMBL" id="ADO98330.1"/>
    </source>
</evidence>
<dbReference type="CDD" id="cd06532">
    <property type="entry name" value="Glyco_transf_25"/>
    <property type="match status" value="1"/>
</dbReference>
<protein>
    <submittedName>
        <fullName evidence="2">Glycosyltransferase family 25</fullName>
    </submittedName>
</protein>
<organism evidence="2 3">
    <name type="scientific">Synechococcus phage S-SSM7</name>
    <dbReference type="NCBI Taxonomy" id="445686"/>
    <lineage>
        <taxon>Viruses</taxon>
        <taxon>Duplodnaviria</taxon>
        <taxon>Heunggongvirae</taxon>
        <taxon>Uroviricota</taxon>
        <taxon>Caudoviricetes</taxon>
        <taxon>Pantevenvirales</taxon>
        <taxon>Kyanoviridae</taxon>
        <taxon>Lipsvirus</taxon>
        <taxon>Lipsvirus ssm7</taxon>
    </lineage>
</organism>
<dbReference type="EMBL" id="GU071098">
    <property type="protein sequence ID" value="ADO98330.1"/>
    <property type="molecule type" value="Genomic_DNA"/>
</dbReference>
<dbReference type="Pfam" id="PF01755">
    <property type="entry name" value="Glyco_transf_25"/>
    <property type="match status" value="1"/>
</dbReference>
<name>E3SLI2_9CAUD</name>
<accession>E3SLI2</accession>
<keyword evidence="2" id="KW-0808">Transferase</keyword>
<evidence type="ECO:0000313" key="3">
    <source>
        <dbReference type="Proteomes" id="UP000006527"/>
    </source>
</evidence>
<dbReference type="RefSeq" id="YP_004324317.1">
    <property type="nucleotide sequence ID" value="NC_015287.1"/>
</dbReference>
<feature type="domain" description="Glycosyl transferase family 25" evidence="1">
    <location>
        <begin position="14"/>
        <end position="170"/>
    </location>
</feature>
<gene>
    <name evidence="2" type="ORF">SSSM7_265</name>
</gene>
<dbReference type="InterPro" id="IPR002654">
    <property type="entry name" value="Glyco_trans_25"/>
</dbReference>
<sequence length="269" mass="30889">MSNKSAYKLKGFGPLYIINLDEQPERMQWMEEQLKEWEIENYTRISAYDGRPSTGDDLSDILVGKYPDSITPGEIGCVTSHLKAIKHFVEETDEPYAIIMEDDCDISIAQFWTFTWRQFISRMPYDWDTVQVAVICPGELHVQVHRRFINDFSTACYVITRHHAEKLLKLHVRGEKYKLDNGVKPRPVADDLIYNSGASYACPIFLYKIELGSSIHEEHIEIFHRGSHDGLRELWNTRGGDITIDMLSDFDPYLGRIAGGDPRNKGQGA</sequence>
<dbReference type="CAZy" id="GT25">
    <property type="family name" value="Glycosyltransferase Family 25"/>
</dbReference>
<reference evidence="2 3" key="1">
    <citation type="journal article" date="2010" name="Environ. Microbiol.">
        <title>Genomic analysis of oceanic cyanobacterial myoviruses compared with T4-like myoviruses from diverse hosts and environments.</title>
        <authorList>
            <person name="Sullivan M.B."/>
            <person name="Huang K.H."/>
            <person name="Ignacio-Espinoza J.C."/>
            <person name="Berlin A.M."/>
            <person name="Kelly L."/>
            <person name="Weigele P.R."/>
            <person name="DeFrancesco A.S."/>
            <person name="Kern S.E."/>
            <person name="Thompson L.R."/>
            <person name="Young S."/>
            <person name="Yandava C."/>
            <person name="Fu R."/>
            <person name="Krastins B."/>
            <person name="Chase M."/>
            <person name="Sarracino D."/>
            <person name="Osburne M.S."/>
            <person name="Henn M.R."/>
            <person name="Chisholm S.W."/>
        </authorList>
    </citation>
    <scope>NUCLEOTIDE SEQUENCE [LARGE SCALE GENOMIC DNA]</scope>
    <source>
        <strain evidence="2">8109-3</strain>
    </source>
</reference>
<evidence type="ECO:0000259" key="1">
    <source>
        <dbReference type="Pfam" id="PF01755"/>
    </source>
</evidence>
<proteinExistence type="predicted"/>
<dbReference type="GO" id="GO:0016740">
    <property type="term" value="F:transferase activity"/>
    <property type="evidence" value="ECO:0007669"/>
    <property type="project" value="UniProtKB-KW"/>
</dbReference>
<dbReference type="OrthoDB" id="9859at10239"/>
<dbReference type="GeneID" id="10328833"/>
<dbReference type="Proteomes" id="UP000006527">
    <property type="component" value="Segment"/>
</dbReference>
<dbReference type="KEGG" id="vg:10328833"/>
<keyword evidence="3" id="KW-1185">Reference proteome</keyword>